<dbReference type="Proteomes" id="UP001497382">
    <property type="component" value="Unassembled WGS sequence"/>
</dbReference>
<evidence type="ECO:0000256" key="1">
    <source>
        <dbReference type="ARBA" id="ARBA00009795"/>
    </source>
</evidence>
<dbReference type="GO" id="GO:0030036">
    <property type="term" value="P:actin cytoskeleton organization"/>
    <property type="evidence" value="ECO:0007669"/>
    <property type="project" value="TreeGrafter"/>
</dbReference>
<comment type="similarity">
    <text evidence="1">Belongs to the phosphatase and actin regulator family.</text>
</comment>
<dbReference type="PANTHER" id="PTHR12751:SF18">
    <property type="entry name" value="PHOSPHATASE AND ACTIN REGULATOR 1"/>
    <property type="match status" value="1"/>
</dbReference>
<keyword evidence="7" id="KW-1185">Reference proteome</keyword>
<dbReference type="PANTHER" id="PTHR12751">
    <property type="entry name" value="PHOSPHATASE AND ACTIN REGULATOR PHACTR"/>
    <property type="match status" value="1"/>
</dbReference>
<gene>
    <name evidence="6" type="ORF">LARSCL_LOCUS15393</name>
</gene>
<reference evidence="6 7" key="1">
    <citation type="submission" date="2024-04" db="EMBL/GenBank/DDBJ databases">
        <authorList>
            <person name="Rising A."/>
            <person name="Reimegard J."/>
            <person name="Sonavane S."/>
            <person name="Akerstrom W."/>
            <person name="Nylinder S."/>
            <person name="Hedman E."/>
            <person name="Kallberg Y."/>
        </authorList>
    </citation>
    <scope>NUCLEOTIDE SEQUENCE [LARGE SCALE GENOMIC DNA]</scope>
</reference>
<name>A0AAV2AWU8_9ARAC</name>
<dbReference type="GO" id="GO:0003779">
    <property type="term" value="F:actin binding"/>
    <property type="evidence" value="ECO:0007669"/>
    <property type="project" value="UniProtKB-KW"/>
</dbReference>
<feature type="repeat" description="RPEL" evidence="4">
    <location>
        <begin position="472"/>
        <end position="497"/>
    </location>
</feature>
<dbReference type="AlphaFoldDB" id="A0AAV2AWU8"/>
<feature type="region of interest" description="Disordered" evidence="5">
    <location>
        <begin position="256"/>
        <end position="277"/>
    </location>
</feature>
<feature type="repeat" description="RPEL" evidence="4">
    <location>
        <begin position="434"/>
        <end position="459"/>
    </location>
</feature>
<protein>
    <recommendedName>
        <fullName evidence="8">Phosphatase and actin regulator</fullName>
    </recommendedName>
</protein>
<dbReference type="Pfam" id="PF02755">
    <property type="entry name" value="RPEL"/>
    <property type="match status" value="3"/>
</dbReference>
<organism evidence="6 7">
    <name type="scientific">Larinioides sclopetarius</name>
    <dbReference type="NCBI Taxonomy" id="280406"/>
    <lineage>
        <taxon>Eukaryota</taxon>
        <taxon>Metazoa</taxon>
        <taxon>Ecdysozoa</taxon>
        <taxon>Arthropoda</taxon>
        <taxon>Chelicerata</taxon>
        <taxon>Arachnida</taxon>
        <taxon>Araneae</taxon>
        <taxon>Araneomorphae</taxon>
        <taxon>Entelegynae</taxon>
        <taxon>Araneoidea</taxon>
        <taxon>Araneidae</taxon>
        <taxon>Larinioides</taxon>
    </lineage>
</organism>
<feature type="region of interest" description="Disordered" evidence="5">
    <location>
        <begin position="111"/>
        <end position="169"/>
    </location>
</feature>
<feature type="repeat" description="RPEL" evidence="4">
    <location>
        <begin position="97"/>
        <end position="122"/>
    </location>
</feature>
<evidence type="ECO:0000256" key="2">
    <source>
        <dbReference type="ARBA" id="ARBA00022737"/>
    </source>
</evidence>
<feature type="compositionally biased region" description="Polar residues" evidence="5">
    <location>
        <begin position="158"/>
        <end position="169"/>
    </location>
</feature>
<evidence type="ECO:0008006" key="8">
    <source>
        <dbReference type="Google" id="ProtNLM"/>
    </source>
</evidence>
<evidence type="ECO:0000313" key="7">
    <source>
        <dbReference type="Proteomes" id="UP001497382"/>
    </source>
</evidence>
<evidence type="ECO:0000313" key="6">
    <source>
        <dbReference type="EMBL" id="CAL1288518.1"/>
    </source>
</evidence>
<proteinExistence type="inferred from homology"/>
<feature type="compositionally biased region" description="Basic and acidic residues" evidence="5">
    <location>
        <begin position="122"/>
        <end position="133"/>
    </location>
</feature>
<evidence type="ECO:0000256" key="3">
    <source>
        <dbReference type="ARBA" id="ARBA00023203"/>
    </source>
</evidence>
<dbReference type="Gene3D" id="6.10.140.1750">
    <property type="match status" value="1"/>
</dbReference>
<dbReference type="InterPro" id="IPR004018">
    <property type="entry name" value="RPEL_repeat"/>
</dbReference>
<evidence type="ECO:0000256" key="4">
    <source>
        <dbReference type="PROSITE-ProRule" id="PRU00401"/>
    </source>
</evidence>
<feature type="region of interest" description="Disordered" evidence="5">
    <location>
        <begin position="43"/>
        <end position="69"/>
    </location>
</feature>
<feature type="region of interest" description="Disordered" evidence="5">
    <location>
        <begin position="338"/>
        <end position="373"/>
    </location>
</feature>
<feature type="repeat" description="RPEL" evidence="4">
    <location>
        <begin position="396"/>
        <end position="421"/>
    </location>
</feature>
<keyword evidence="2" id="KW-0677">Repeat</keyword>
<dbReference type="Gene3D" id="6.10.140.2130">
    <property type="match status" value="2"/>
</dbReference>
<sequence length="560" mass="63262">MLLEESGACLTPASLPEEKLAVVPAVPVRSYFYTSLFSSRKKTNGAMKTSSVGSNSRSPTPSPMEGKHSRFAMLGRLFKPWKWKRKKKSDRFEQTSRTLERKISMRSTKEELIKKGVLMPDGTDKDQDGKINDSVHPNHIPQLNGYGPESGMSEADKQQQPNSPSVTYTSSSALETYNTVVVTSSGVPTFLSPSQNNVPVIHNVSLLNLPDVEEVPSHDGEIVLSVLPEPPISLNDIGPIPPPPMFSNPSPLLVPKYHSQTDPSSDTSDCEESPADVDMGSPCVVYVTQQDGPYNTSTVEEIPAKEPHPMTAMPKKSALKKKGAFTCTDFQRLSLVRDRTKRAESSGDEDRPVPMISVSATDNSDSDSDSGSPILWKDYCGDDEECKRIAKVARKDSLALKLAQRPDLQELIDKNIYIAHSEQESQETKDEVKKKLTRRLSLRPSPEELEQRNILKYQSAEELRKEKEQKKKTLIRKLSFRPTIEELKERKIIRFNDYVEVTQAQDYDRRADKPWTRLTPRDKAAIRKELNEFKSMEMEVHEESRQYTRYYKIPDFQSHS</sequence>
<evidence type="ECO:0000256" key="5">
    <source>
        <dbReference type="SAM" id="MobiDB-lite"/>
    </source>
</evidence>
<dbReference type="SMART" id="SM00707">
    <property type="entry name" value="RPEL"/>
    <property type="match status" value="4"/>
</dbReference>
<dbReference type="PROSITE" id="PS51073">
    <property type="entry name" value="RPEL"/>
    <property type="match status" value="4"/>
</dbReference>
<feature type="compositionally biased region" description="Polar residues" evidence="5">
    <location>
        <begin position="258"/>
        <end position="267"/>
    </location>
</feature>
<feature type="compositionally biased region" description="Basic and acidic residues" evidence="5">
    <location>
        <begin position="338"/>
        <end position="352"/>
    </location>
</feature>
<dbReference type="EMBL" id="CAXIEN010000233">
    <property type="protein sequence ID" value="CAL1288518.1"/>
    <property type="molecule type" value="Genomic_DNA"/>
</dbReference>
<accession>A0AAV2AWU8</accession>
<comment type="caution">
    <text evidence="6">The sequence shown here is derived from an EMBL/GenBank/DDBJ whole genome shotgun (WGS) entry which is preliminary data.</text>
</comment>
<feature type="compositionally biased region" description="Polar residues" evidence="5">
    <location>
        <begin position="46"/>
        <end position="59"/>
    </location>
</feature>
<keyword evidence="3" id="KW-0009">Actin-binding</keyword>